<proteinExistence type="predicted"/>
<keyword evidence="3" id="KW-1185">Reference proteome</keyword>
<gene>
    <name evidence="2" type="ORF">E2562_017633</name>
</gene>
<dbReference type="EMBL" id="SPHZ02000011">
    <property type="protein sequence ID" value="KAF0892653.1"/>
    <property type="molecule type" value="Genomic_DNA"/>
</dbReference>
<evidence type="ECO:0000313" key="2">
    <source>
        <dbReference type="EMBL" id="KAF0892653.1"/>
    </source>
</evidence>
<evidence type="ECO:0000256" key="1">
    <source>
        <dbReference type="SAM" id="MobiDB-lite"/>
    </source>
</evidence>
<comment type="caution">
    <text evidence="2">The sequence shown here is derived from an EMBL/GenBank/DDBJ whole genome shotgun (WGS) entry which is preliminary data.</text>
</comment>
<name>A0A6G1BZ43_9ORYZ</name>
<accession>A0A6G1BZ43</accession>
<dbReference type="Proteomes" id="UP000479710">
    <property type="component" value="Unassembled WGS sequence"/>
</dbReference>
<dbReference type="AlphaFoldDB" id="A0A6G1BZ43"/>
<reference evidence="2 3" key="1">
    <citation type="submission" date="2019-11" db="EMBL/GenBank/DDBJ databases">
        <title>Whole genome sequence of Oryza granulata.</title>
        <authorList>
            <person name="Li W."/>
        </authorList>
    </citation>
    <scope>NUCLEOTIDE SEQUENCE [LARGE SCALE GENOMIC DNA]</scope>
    <source>
        <strain evidence="3">cv. Menghai</strain>
        <tissue evidence="2">Leaf</tissue>
    </source>
</reference>
<feature type="compositionally biased region" description="Polar residues" evidence="1">
    <location>
        <begin position="22"/>
        <end position="34"/>
    </location>
</feature>
<evidence type="ECO:0000313" key="3">
    <source>
        <dbReference type="Proteomes" id="UP000479710"/>
    </source>
</evidence>
<organism evidence="2 3">
    <name type="scientific">Oryza meyeriana var. granulata</name>
    <dbReference type="NCBI Taxonomy" id="110450"/>
    <lineage>
        <taxon>Eukaryota</taxon>
        <taxon>Viridiplantae</taxon>
        <taxon>Streptophyta</taxon>
        <taxon>Embryophyta</taxon>
        <taxon>Tracheophyta</taxon>
        <taxon>Spermatophyta</taxon>
        <taxon>Magnoliopsida</taxon>
        <taxon>Liliopsida</taxon>
        <taxon>Poales</taxon>
        <taxon>Poaceae</taxon>
        <taxon>BOP clade</taxon>
        <taxon>Oryzoideae</taxon>
        <taxon>Oryzeae</taxon>
        <taxon>Oryzinae</taxon>
        <taxon>Oryza</taxon>
        <taxon>Oryza meyeriana</taxon>
    </lineage>
</organism>
<feature type="region of interest" description="Disordered" evidence="1">
    <location>
        <begin position="19"/>
        <end position="51"/>
    </location>
</feature>
<sequence>MTSSSFVDWAIMIGLEKEAQGTPCQQPPQRNRNFCGSDHDDVGKGVDPPLPGTGAIATTALATGGRWRCGSKDDDDVGKVLIQRPLALSVSHATKTSTAMTTSTSAVACWLLAACNDDDDDGF</sequence>
<protein>
    <submittedName>
        <fullName evidence="2">Uncharacterized protein</fullName>
    </submittedName>
</protein>